<evidence type="ECO:0000256" key="5">
    <source>
        <dbReference type="ARBA" id="ARBA00022692"/>
    </source>
</evidence>
<gene>
    <name evidence="15" type="ORF">SAMN04488505_10151</name>
</gene>
<evidence type="ECO:0000256" key="6">
    <source>
        <dbReference type="ARBA" id="ARBA00023004"/>
    </source>
</evidence>
<feature type="domain" description="TonB-dependent receptor plug" evidence="14">
    <location>
        <begin position="219"/>
        <end position="315"/>
    </location>
</feature>
<dbReference type="Pfam" id="PF00593">
    <property type="entry name" value="TonB_dep_Rec_b-barrel"/>
    <property type="match status" value="1"/>
</dbReference>
<keyword evidence="9 11" id="KW-0472">Membrane</keyword>
<dbReference type="InterPro" id="IPR037066">
    <property type="entry name" value="Plug_dom_sf"/>
</dbReference>
<name>A0A1H7GCT8_9BACT</name>
<protein>
    <submittedName>
        <fullName evidence="15">TonB-linked outer membrane protein, SusC/RagA family</fullName>
    </submittedName>
</protein>
<keyword evidence="8 12" id="KW-0798">TonB box</keyword>
<evidence type="ECO:0000313" key="15">
    <source>
        <dbReference type="EMBL" id="SEK36073.1"/>
    </source>
</evidence>
<keyword evidence="2 11" id="KW-0813">Transport</keyword>
<evidence type="ECO:0000259" key="14">
    <source>
        <dbReference type="Pfam" id="PF07715"/>
    </source>
</evidence>
<keyword evidence="16" id="KW-1185">Reference proteome</keyword>
<keyword evidence="10 11" id="KW-0998">Cell outer membrane</keyword>
<dbReference type="Pfam" id="PF13715">
    <property type="entry name" value="CarbopepD_reg_2"/>
    <property type="match status" value="1"/>
</dbReference>
<keyword evidence="5 11" id="KW-0812">Transmembrane</keyword>
<evidence type="ECO:0000256" key="3">
    <source>
        <dbReference type="ARBA" id="ARBA00022452"/>
    </source>
</evidence>
<comment type="subcellular location">
    <subcellularLocation>
        <location evidence="1 11">Cell outer membrane</location>
        <topology evidence="1 11">Multi-pass membrane protein</topology>
    </subcellularLocation>
</comment>
<reference evidence="15 16" key="1">
    <citation type="submission" date="2016-10" db="EMBL/GenBank/DDBJ databases">
        <authorList>
            <person name="de Groot N.N."/>
        </authorList>
    </citation>
    <scope>NUCLEOTIDE SEQUENCE [LARGE SCALE GENOMIC DNA]</scope>
    <source>
        <strain evidence="15 16">DSM 21039</strain>
    </source>
</reference>
<dbReference type="PANTHER" id="PTHR32552">
    <property type="entry name" value="FERRICHROME IRON RECEPTOR-RELATED"/>
    <property type="match status" value="1"/>
</dbReference>
<evidence type="ECO:0000313" key="16">
    <source>
        <dbReference type="Proteomes" id="UP000198984"/>
    </source>
</evidence>
<evidence type="ECO:0000256" key="7">
    <source>
        <dbReference type="ARBA" id="ARBA00023065"/>
    </source>
</evidence>
<keyword evidence="7" id="KW-0406">Ion transport</keyword>
<keyword evidence="3 11" id="KW-1134">Transmembrane beta strand</keyword>
<dbReference type="InterPro" id="IPR000531">
    <property type="entry name" value="Beta-barrel_TonB"/>
</dbReference>
<dbReference type="InterPro" id="IPR012910">
    <property type="entry name" value="Plug_dom"/>
</dbReference>
<proteinExistence type="inferred from homology"/>
<dbReference type="Gene3D" id="2.60.40.1120">
    <property type="entry name" value="Carboxypeptidase-like, regulatory domain"/>
    <property type="match status" value="1"/>
</dbReference>
<evidence type="ECO:0000256" key="11">
    <source>
        <dbReference type="PROSITE-ProRule" id="PRU01360"/>
    </source>
</evidence>
<dbReference type="SUPFAM" id="SSF49464">
    <property type="entry name" value="Carboxypeptidase regulatory domain-like"/>
    <property type="match status" value="1"/>
</dbReference>
<dbReference type="NCBIfam" id="TIGR04056">
    <property type="entry name" value="OMP_RagA_SusC"/>
    <property type="match status" value="1"/>
</dbReference>
<keyword evidence="6" id="KW-0408">Iron</keyword>
<dbReference type="AlphaFoldDB" id="A0A1H7GCT8"/>
<organism evidence="15 16">
    <name type="scientific">Chitinophaga rupis</name>
    <dbReference type="NCBI Taxonomy" id="573321"/>
    <lineage>
        <taxon>Bacteria</taxon>
        <taxon>Pseudomonadati</taxon>
        <taxon>Bacteroidota</taxon>
        <taxon>Chitinophagia</taxon>
        <taxon>Chitinophagales</taxon>
        <taxon>Chitinophagaceae</taxon>
        <taxon>Chitinophaga</taxon>
    </lineage>
</organism>
<accession>A0A1H7GCT8</accession>
<sequence>MHKTLLIKRVVTGIIILYALGCCLNPIYAQQNMMAKAGTANSRLLHPLEAVLLQLENTHKVKFNYNSNLLYGKTVSDAIYRKVTQEELQTALPQLLHPLGLTSELVYGNYYAIHSIAGEQTAEQQVTVSGNITDATTGTPLPGVTITVKGKTKGAVTDANGHFSIPQVAATDILVVNFMGYKPVEITVGGQTTINLALQPDVSGLNEVVVTALGIQKEKKSLGYAVQEVKGESMTQAREPNLVSSLTGRVAGLTIRSSTDLFRDAGISLRGQKPLMVIDGIPDQQADMWKVNPDDVESINVLKGPTASALYGSIGQYGAIMITTKRGKGKDLAVEFNSSTMFQPSFIRIPKVQSTYGNGYKGKYAYVDGSGGGTEGSGWIWGPKLDQPDPSTPSGYWETPQYNSPIDPNTNQRVPLPFIARGKDNVKNFFRTGIISTNNISVTKGSDKGNFRASASHIYQMGVVPNTDLNNSSFSLSGDYNLTDRLNVDARITYNRQYTDNYPEVGYGPGNYLYNLVLWTGADVDIRDLRNYWQPGQEGIQQKHYNQSWYNNPYFQAYELLNGYYKDNTFGSMALNYTFNKDFSAKFRTGVNSYGLTSNVKEPKSYVRYSDKSRGNFYVSSGNYIDIVTDLILRYEHTFSKDFAVHAELGGSNYYRNYRYQSSNTDGLSIPQFYNLSNSTNPVQGTNGLEERRTSSAYGFVDLEYLGAFYLTLTGRTDKISTLPVSNNTFFYPSVSGSILVSELVKLPHWFSYLKARGSWSKVSSGLLDSDNNYTYNYLPAYDRGIKWNGTPSLTYGGALQNPDLKPRTSASWEAGLEMKWFGNRLGFDATYYRIQDYNNIVNINVSGTSGYTSRRENGNKYLRKGIEFVLTGTPVRSKNFSWDVLVNFSSYHRYLQAIFNNEAVLGKLKAGDRVDRIFASVYEKDPQGNIVYQTNGFPKDDPFTRYVGNDDPDWVYGVENTFRYKNFSLRFLVDGRIGGLIYSTTNQKMWWGGTHPGTVNQFRDDANAGQATYVGQGVVVTGGDIQYDGAGNIVSDSRKFAPNTKAVNYIDYMVNTSNAANTRYNYYSETFLKLREVNLTWQVPEKWIKGTFFRSASVALIGRNLLLFAKLPNVDPDTGVDDLQTPSMRSMGFNVNFKF</sequence>
<dbReference type="InterPro" id="IPR036942">
    <property type="entry name" value="Beta-barrel_TonB_sf"/>
</dbReference>
<evidence type="ECO:0000256" key="2">
    <source>
        <dbReference type="ARBA" id="ARBA00022448"/>
    </source>
</evidence>
<dbReference type="STRING" id="573321.SAMN04488505_10151"/>
<evidence type="ECO:0000256" key="8">
    <source>
        <dbReference type="ARBA" id="ARBA00023077"/>
    </source>
</evidence>
<dbReference type="Gene3D" id="2.170.130.10">
    <property type="entry name" value="TonB-dependent receptor, plug domain"/>
    <property type="match status" value="1"/>
</dbReference>
<keyword evidence="4" id="KW-0410">Iron transport</keyword>
<feature type="domain" description="TonB-dependent receptor-like beta-barrel" evidence="13">
    <location>
        <begin position="533"/>
        <end position="901"/>
    </location>
</feature>
<evidence type="ECO:0000256" key="9">
    <source>
        <dbReference type="ARBA" id="ARBA00023136"/>
    </source>
</evidence>
<dbReference type="Gene3D" id="2.40.170.20">
    <property type="entry name" value="TonB-dependent receptor, beta-barrel domain"/>
    <property type="match status" value="1"/>
</dbReference>
<comment type="similarity">
    <text evidence="11 12">Belongs to the TonB-dependent receptor family.</text>
</comment>
<evidence type="ECO:0000256" key="10">
    <source>
        <dbReference type="ARBA" id="ARBA00023237"/>
    </source>
</evidence>
<dbReference type="GO" id="GO:0009279">
    <property type="term" value="C:cell outer membrane"/>
    <property type="evidence" value="ECO:0007669"/>
    <property type="project" value="UniProtKB-SubCell"/>
</dbReference>
<dbReference type="InterPro" id="IPR008969">
    <property type="entry name" value="CarboxyPept-like_regulatory"/>
</dbReference>
<evidence type="ECO:0000256" key="12">
    <source>
        <dbReference type="RuleBase" id="RU003357"/>
    </source>
</evidence>
<dbReference type="PROSITE" id="PS52016">
    <property type="entry name" value="TONB_DEPENDENT_REC_3"/>
    <property type="match status" value="1"/>
</dbReference>
<dbReference type="EMBL" id="FOBB01000001">
    <property type="protein sequence ID" value="SEK36073.1"/>
    <property type="molecule type" value="Genomic_DNA"/>
</dbReference>
<dbReference type="InterPro" id="IPR023996">
    <property type="entry name" value="TonB-dep_OMP_SusC/RagA"/>
</dbReference>
<dbReference type="GO" id="GO:0006826">
    <property type="term" value="P:iron ion transport"/>
    <property type="evidence" value="ECO:0007669"/>
    <property type="project" value="UniProtKB-KW"/>
</dbReference>
<dbReference type="Pfam" id="PF07715">
    <property type="entry name" value="Plug"/>
    <property type="match status" value="1"/>
</dbReference>
<dbReference type="RefSeq" id="WP_238386438.1">
    <property type="nucleotide sequence ID" value="NZ_FOBB01000001.1"/>
</dbReference>
<evidence type="ECO:0000256" key="1">
    <source>
        <dbReference type="ARBA" id="ARBA00004571"/>
    </source>
</evidence>
<dbReference type="SUPFAM" id="SSF56935">
    <property type="entry name" value="Porins"/>
    <property type="match status" value="1"/>
</dbReference>
<dbReference type="Proteomes" id="UP000198984">
    <property type="component" value="Unassembled WGS sequence"/>
</dbReference>
<dbReference type="InterPro" id="IPR039426">
    <property type="entry name" value="TonB-dep_rcpt-like"/>
</dbReference>
<dbReference type="PANTHER" id="PTHR32552:SF81">
    <property type="entry name" value="TONB-DEPENDENT OUTER MEMBRANE RECEPTOR"/>
    <property type="match status" value="1"/>
</dbReference>
<evidence type="ECO:0000259" key="13">
    <source>
        <dbReference type="Pfam" id="PF00593"/>
    </source>
</evidence>
<evidence type="ECO:0000256" key="4">
    <source>
        <dbReference type="ARBA" id="ARBA00022496"/>
    </source>
</evidence>